<keyword evidence="6" id="KW-0238">DNA-binding</keyword>
<keyword evidence="5 9" id="KW-0067">ATP-binding</keyword>
<dbReference type="InterPro" id="IPR027417">
    <property type="entry name" value="P-loop_NTPase"/>
</dbReference>
<evidence type="ECO:0000256" key="9">
    <source>
        <dbReference type="RuleBase" id="RU363044"/>
    </source>
</evidence>
<keyword evidence="13" id="KW-1185">Reference proteome</keyword>
<dbReference type="EC" id="5.6.2.3" evidence="9"/>
<dbReference type="GO" id="GO:0006281">
    <property type="term" value="P:DNA repair"/>
    <property type="evidence" value="ECO:0007669"/>
    <property type="project" value="UniProtKB-KW"/>
</dbReference>
<comment type="similarity">
    <text evidence="9">Belongs to the helicase family.</text>
</comment>
<keyword evidence="8" id="KW-0413">Isomerase</keyword>
<evidence type="ECO:0000256" key="10">
    <source>
        <dbReference type="SAM" id="MobiDB-lite"/>
    </source>
</evidence>
<dbReference type="AlphaFoldDB" id="A0A2J8AJ89"/>
<dbReference type="CDD" id="cd18037">
    <property type="entry name" value="DEXSc_Pif1_like"/>
    <property type="match status" value="1"/>
</dbReference>
<organism evidence="12 13">
    <name type="scientific">Tetrabaena socialis</name>
    <dbReference type="NCBI Taxonomy" id="47790"/>
    <lineage>
        <taxon>Eukaryota</taxon>
        <taxon>Viridiplantae</taxon>
        <taxon>Chlorophyta</taxon>
        <taxon>core chlorophytes</taxon>
        <taxon>Chlorophyceae</taxon>
        <taxon>CS clade</taxon>
        <taxon>Chlamydomonadales</taxon>
        <taxon>Tetrabaenaceae</taxon>
        <taxon>Tetrabaena</taxon>
    </lineage>
</organism>
<dbReference type="SUPFAM" id="SSF52540">
    <property type="entry name" value="P-loop containing nucleoside triphosphate hydrolases"/>
    <property type="match status" value="2"/>
</dbReference>
<sequence>MAAMALDPAQQLVVDKVMRGESVFFTGSAGTGKTFLLNTILNMLKEKWGASFGDHVAVAAMTGIAATHIEGTTLNAAIGIGAPSRYRDFKTMHRPDVRARIKGWDVLVIDECSMMSAEMFEIIEHMFRVIRRSQRPAGGLQLILCGDFFQLPPVCKVSMADAPPPMDVYSNYGYAFQAPAWQRVFTIENRVILTQIFRQSDATFAGMLNCIRVGEGSRQVTARLVSECGRAISCAEGIKPTQIFARNADVDRINMAELVALPGQSVLCASIDEVIFTTEADAATRKRDFFKDCIAAQQLSLKEGAQVMLLKNLDPAGGLVNGSRGVVTGFQHKSVALARAKEFMTVTQFAEATTAASKWWGQNVPVVRFVSGREFGILPAIFRQEVSGLAECKRIQMPLKLAWTITIHKSQGLTLDAAQVSLTGMFAPGQAYVALSRARSKEGLEIVGWDNRVIPANKVVVAFYQDDSDPIIKEGWSTFCKWRWGGSDDITAAEMMMMSVESTSQKEIPTTGIAMMFGSKSSQESKQSTVMNTLGQAQA</sequence>
<evidence type="ECO:0000256" key="3">
    <source>
        <dbReference type="ARBA" id="ARBA00022801"/>
    </source>
</evidence>
<evidence type="ECO:0000256" key="8">
    <source>
        <dbReference type="ARBA" id="ARBA00023235"/>
    </source>
</evidence>
<comment type="caution">
    <text evidence="12">The sequence shown here is derived from an EMBL/GenBank/DDBJ whole genome shotgun (WGS) entry which is preliminary data.</text>
</comment>
<evidence type="ECO:0000256" key="1">
    <source>
        <dbReference type="ARBA" id="ARBA00022741"/>
    </source>
</evidence>
<evidence type="ECO:0000256" key="4">
    <source>
        <dbReference type="ARBA" id="ARBA00022806"/>
    </source>
</evidence>
<feature type="region of interest" description="Disordered" evidence="10">
    <location>
        <begin position="519"/>
        <end position="539"/>
    </location>
</feature>
<evidence type="ECO:0000256" key="2">
    <source>
        <dbReference type="ARBA" id="ARBA00022763"/>
    </source>
</evidence>
<dbReference type="PANTHER" id="PTHR47642">
    <property type="entry name" value="ATP-DEPENDENT DNA HELICASE"/>
    <property type="match status" value="1"/>
</dbReference>
<feature type="domain" description="AAA+ ATPase" evidence="11">
    <location>
        <begin position="19"/>
        <end position="164"/>
    </location>
</feature>
<evidence type="ECO:0000256" key="7">
    <source>
        <dbReference type="ARBA" id="ARBA00023204"/>
    </source>
</evidence>
<evidence type="ECO:0000256" key="5">
    <source>
        <dbReference type="ARBA" id="ARBA00022840"/>
    </source>
</evidence>
<keyword evidence="4 9" id="KW-0347">Helicase</keyword>
<dbReference type="GO" id="GO:0043139">
    <property type="term" value="F:5'-3' DNA helicase activity"/>
    <property type="evidence" value="ECO:0007669"/>
    <property type="project" value="UniProtKB-EC"/>
</dbReference>
<keyword evidence="1 9" id="KW-0547">Nucleotide-binding</keyword>
<comment type="catalytic activity">
    <reaction evidence="9">
        <text>ATP + H2O = ADP + phosphate + H(+)</text>
        <dbReference type="Rhea" id="RHEA:13065"/>
        <dbReference type="ChEBI" id="CHEBI:15377"/>
        <dbReference type="ChEBI" id="CHEBI:15378"/>
        <dbReference type="ChEBI" id="CHEBI:30616"/>
        <dbReference type="ChEBI" id="CHEBI:43474"/>
        <dbReference type="ChEBI" id="CHEBI:456216"/>
        <dbReference type="EC" id="5.6.2.3"/>
    </reaction>
</comment>
<gene>
    <name evidence="12" type="ORF">TSOC_000531</name>
</gene>
<reference evidence="12 13" key="1">
    <citation type="journal article" date="2017" name="Mol. Biol. Evol.">
        <title>The 4-celled Tetrabaena socialis nuclear genome reveals the essential components for genetic control of cell number at the origin of multicellularity in the volvocine lineage.</title>
        <authorList>
            <person name="Featherston J."/>
            <person name="Arakaki Y."/>
            <person name="Hanschen E.R."/>
            <person name="Ferris P.J."/>
            <person name="Michod R.E."/>
            <person name="Olson B.J.S.C."/>
            <person name="Nozaki H."/>
            <person name="Durand P.M."/>
        </authorList>
    </citation>
    <scope>NUCLEOTIDE SEQUENCE [LARGE SCALE GENOMIC DNA]</scope>
    <source>
        <strain evidence="12 13">NIES-571</strain>
    </source>
</reference>
<dbReference type="Proteomes" id="UP000236333">
    <property type="component" value="Unassembled WGS sequence"/>
</dbReference>
<dbReference type="EMBL" id="PGGS01000007">
    <property type="protein sequence ID" value="PNH12573.1"/>
    <property type="molecule type" value="Genomic_DNA"/>
</dbReference>
<dbReference type="InterPro" id="IPR049163">
    <property type="entry name" value="Pif1-like_2B_dom"/>
</dbReference>
<dbReference type="Pfam" id="PF05970">
    <property type="entry name" value="PIF1"/>
    <property type="match status" value="1"/>
</dbReference>
<keyword evidence="9" id="KW-0233">DNA recombination</keyword>
<dbReference type="GO" id="GO:0005524">
    <property type="term" value="F:ATP binding"/>
    <property type="evidence" value="ECO:0007669"/>
    <property type="project" value="UniProtKB-KW"/>
</dbReference>
<dbReference type="SMART" id="SM00382">
    <property type="entry name" value="AAA"/>
    <property type="match status" value="1"/>
</dbReference>
<keyword evidence="2 9" id="KW-0227">DNA damage</keyword>
<name>A0A2J8AJ89_9CHLO</name>
<dbReference type="Gene3D" id="3.40.50.300">
    <property type="entry name" value="P-loop containing nucleotide triphosphate hydrolases"/>
    <property type="match status" value="2"/>
</dbReference>
<dbReference type="GO" id="GO:0006310">
    <property type="term" value="P:DNA recombination"/>
    <property type="evidence" value="ECO:0007669"/>
    <property type="project" value="UniProtKB-KW"/>
</dbReference>
<keyword evidence="3 9" id="KW-0378">Hydrolase</keyword>
<proteinExistence type="inferred from homology"/>
<dbReference type="Pfam" id="PF21530">
    <property type="entry name" value="Pif1_2B_dom"/>
    <property type="match status" value="1"/>
</dbReference>
<comment type="cofactor">
    <cofactor evidence="9">
        <name>Mg(2+)</name>
        <dbReference type="ChEBI" id="CHEBI:18420"/>
    </cofactor>
</comment>
<dbReference type="GO" id="GO:0016887">
    <property type="term" value="F:ATP hydrolysis activity"/>
    <property type="evidence" value="ECO:0007669"/>
    <property type="project" value="RHEA"/>
</dbReference>
<dbReference type="InterPro" id="IPR010285">
    <property type="entry name" value="DNA_helicase_pif1-like_DEAD"/>
</dbReference>
<dbReference type="CDD" id="cd18809">
    <property type="entry name" value="SF1_C_RecD"/>
    <property type="match status" value="1"/>
</dbReference>
<protein>
    <recommendedName>
        <fullName evidence="9">ATP-dependent DNA helicase</fullName>
        <ecNumber evidence="9">5.6.2.3</ecNumber>
    </recommendedName>
</protein>
<keyword evidence="7 9" id="KW-0234">DNA repair</keyword>
<evidence type="ECO:0000313" key="13">
    <source>
        <dbReference type="Proteomes" id="UP000236333"/>
    </source>
</evidence>
<dbReference type="InterPro" id="IPR051055">
    <property type="entry name" value="PIF1_helicase"/>
</dbReference>
<evidence type="ECO:0000259" key="11">
    <source>
        <dbReference type="SMART" id="SM00382"/>
    </source>
</evidence>
<accession>A0A2J8AJ89</accession>
<evidence type="ECO:0000313" key="12">
    <source>
        <dbReference type="EMBL" id="PNH12573.1"/>
    </source>
</evidence>
<dbReference type="InterPro" id="IPR003593">
    <property type="entry name" value="AAA+_ATPase"/>
</dbReference>
<dbReference type="GO" id="GO:0000723">
    <property type="term" value="P:telomere maintenance"/>
    <property type="evidence" value="ECO:0007669"/>
    <property type="project" value="InterPro"/>
</dbReference>
<dbReference type="PANTHER" id="PTHR47642:SF5">
    <property type="entry name" value="ATP-DEPENDENT DNA HELICASE"/>
    <property type="match status" value="1"/>
</dbReference>
<dbReference type="OrthoDB" id="508102at2759"/>
<evidence type="ECO:0000256" key="6">
    <source>
        <dbReference type="ARBA" id="ARBA00023125"/>
    </source>
</evidence>